<feature type="domain" description="Sulfotransferase" evidence="3">
    <location>
        <begin position="45"/>
        <end position="295"/>
    </location>
</feature>
<dbReference type="AlphaFoldDB" id="A0A646QEH4"/>
<dbReference type="InterPro" id="IPR000863">
    <property type="entry name" value="Sulfotransferase_dom"/>
</dbReference>
<dbReference type="InterPro" id="IPR027417">
    <property type="entry name" value="P-loop_NTPase"/>
</dbReference>
<dbReference type="Pfam" id="PF00685">
    <property type="entry name" value="Sulfotransfer_1"/>
    <property type="match status" value="1"/>
</dbReference>
<dbReference type="PANTHER" id="PTHR11783">
    <property type="entry name" value="SULFOTRANSFERASE SULT"/>
    <property type="match status" value="1"/>
</dbReference>
<accession>A0A646QEH4</accession>
<evidence type="ECO:0000256" key="1">
    <source>
        <dbReference type="ARBA" id="ARBA00005771"/>
    </source>
</evidence>
<evidence type="ECO:0000313" key="4">
    <source>
        <dbReference type="EMBL" id="MUP40661.1"/>
    </source>
</evidence>
<reference evidence="4" key="1">
    <citation type="submission" date="2018-11" db="EMBL/GenBank/DDBJ databases">
        <title>Venom-gland transcriptomics and venom proteomics of the Florida green centipede (Hemiscolopendra marginata) reveal sex-based variation in a centipede venom.</title>
        <authorList>
            <person name="Nystrom G.S."/>
            <person name="Ward M.J."/>
            <person name="Ellsworth S.A."/>
            <person name="Rokyta D.R."/>
        </authorList>
    </citation>
    <scope>NUCLEOTIDE SEQUENCE</scope>
    <source>
        <tissue evidence="4">Venom gland</tissue>
    </source>
</reference>
<organism evidence="4">
    <name type="scientific">Hemiscolopendra marginata</name>
    <dbReference type="NCBI Taxonomy" id="943146"/>
    <lineage>
        <taxon>Eukaryota</taxon>
        <taxon>Metazoa</taxon>
        <taxon>Ecdysozoa</taxon>
        <taxon>Arthropoda</taxon>
        <taxon>Myriapoda</taxon>
        <taxon>Chilopoda</taxon>
        <taxon>Pleurostigmophora</taxon>
        <taxon>Scolopendromorpha</taxon>
        <taxon>Scolopendridae</taxon>
        <taxon>Hemiscolopendra</taxon>
    </lineage>
</organism>
<evidence type="ECO:0000259" key="3">
    <source>
        <dbReference type="Pfam" id="PF00685"/>
    </source>
</evidence>
<sequence>MKNEKFFKHFQGVKKAYIVEPYNILLPDHSPKILKRLQTFEAEEDDVYVVTFAKAGTALMQEVVHLLHNGTSEPAFEMLRDLTFPYLEIACWNFPDDFPDSFKLIESSPSPRLIKTHLPYSLMPPKAIEMKCKMIYVARNVKDVVVSYYHFAQKMNVMDFKGEVSDFVELFLRDLVPYCPYFDHVKGFWERRNEPNILFVTYEDMKKDLSSVVRKTAEFLKKTVSDEEVATIVKLCSFENMKANPVVNKNFFQEEKVAKEDFTYLRKGIVGDWKNHFSKDINDKFEKLLDEKVKDPQLKKIIDCPVK</sequence>
<comment type="similarity">
    <text evidence="1">Belongs to the sulfotransferase 1 family.</text>
</comment>
<name>A0A646QEH4_9MYRI</name>
<dbReference type="Gene3D" id="3.40.50.300">
    <property type="entry name" value="P-loop containing nucleotide triphosphate hydrolases"/>
    <property type="match status" value="1"/>
</dbReference>
<keyword evidence="2 4" id="KW-0808">Transferase</keyword>
<dbReference type="SUPFAM" id="SSF52540">
    <property type="entry name" value="P-loop containing nucleoside triphosphate hydrolases"/>
    <property type="match status" value="1"/>
</dbReference>
<proteinExistence type="inferred from homology"/>
<evidence type="ECO:0000256" key="2">
    <source>
        <dbReference type="ARBA" id="ARBA00022679"/>
    </source>
</evidence>
<dbReference type="EMBL" id="GHBY01000484">
    <property type="protein sequence ID" value="MUP40661.1"/>
    <property type="molecule type" value="Transcribed_RNA"/>
</dbReference>
<dbReference type="GO" id="GO:0008146">
    <property type="term" value="F:sulfotransferase activity"/>
    <property type="evidence" value="ECO:0007669"/>
    <property type="project" value="InterPro"/>
</dbReference>
<protein>
    <submittedName>
        <fullName evidence="4">Amine sulfotransferase</fullName>
    </submittedName>
</protein>